<keyword evidence="6" id="KW-1185">Reference proteome</keyword>
<dbReference type="NCBIfam" id="NF004127">
    <property type="entry name" value="PRK05617.1"/>
    <property type="match status" value="1"/>
</dbReference>
<dbReference type="Pfam" id="PF16113">
    <property type="entry name" value="ECH_2"/>
    <property type="match status" value="1"/>
</dbReference>
<dbReference type="GO" id="GO:0006574">
    <property type="term" value="P:L-valine catabolic process"/>
    <property type="evidence" value="ECO:0007669"/>
    <property type="project" value="TreeGrafter"/>
</dbReference>
<dbReference type="KEGG" id="azo:azo0066"/>
<proteinExistence type="predicted"/>
<accession>A1K1H9</accession>
<dbReference type="eggNOG" id="COG1024">
    <property type="taxonomic scope" value="Bacteria"/>
</dbReference>
<reference evidence="5 6" key="1">
    <citation type="journal article" date="2006" name="Nat. Biotechnol.">
        <title>Complete genome of the mutualistic, N2-fixing grass endophyte Azoarcus sp. strain BH72.</title>
        <authorList>
            <person name="Krause A."/>
            <person name="Ramakumar A."/>
            <person name="Bartels D."/>
            <person name="Battistoni F."/>
            <person name="Bekel T."/>
            <person name="Boch J."/>
            <person name="Boehm M."/>
            <person name="Friedrich F."/>
            <person name="Hurek T."/>
            <person name="Krause L."/>
            <person name="Linke B."/>
            <person name="McHardy A.C."/>
            <person name="Sarkar A."/>
            <person name="Schneiker S."/>
            <person name="Syed A.A."/>
            <person name="Thauer R."/>
            <person name="Vorhoelter F.-J."/>
            <person name="Weidner S."/>
            <person name="Puehler A."/>
            <person name="Reinhold-Hurek B."/>
            <person name="Kaiser O."/>
            <person name="Goesmann A."/>
        </authorList>
    </citation>
    <scope>NUCLEOTIDE SEQUENCE [LARGE SCALE GENOMIC DNA]</scope>
    <source>
        <strain evidence="5 6">BH72</strain>
    </source>
</reference>
<dbReference type="GO" id="GO:0005829">
    <property type="term" value="C:cytosol"/>
    <property type="evidence" value="ECO:0007669"/>
    <property type="project" value="TreeGrafter"/>
</dbReference>
<evidence type="ECO:0000256" key="2">
    <source>
        <dbReference type="ARBA" id="ARBA00011915"/>
    </source>
</evidence>
<dbReference type="PANTHER" id="PTHR43176:SF3">
    <property type="entry name" value="3-HYDROXYISOBUTYRYL-COA HYDROLASE, MITOCHONDRIAL"/>
    <property type="match status" value="1"/>
</dbReference>
<dbReference type="CDD" id="cd06558">
    <property type="entry name" value="crotonase-like"/>
    <property type="match status" value="1"/>
</dbReference>
<keyword evidence="5" id="KW-0456">Lyase</keyword>
<dbReference type="GO" id="GO:0016829">
    <property type="term" value="F:lyase activity"/>
    <property type="evidence" value="ECO:0007669"/>
    <property type="project" value="UniProtKB-KW"/>
</dbReference>
<dbReference type="AlphaFoldDB" id="A1K1H9"/>
<dbReference type="InterPro" id="IPR029045">
    <property type="entry name" value="ClpP/crotonase-like_dom_sf"/>
</dbReference>
<evidence type="ECO:0000256" key="1">
    <source>
        <dbReference type="ARBA" id="ARBA00001709"/>
    </source>
</evidence>
<dbReference type="SUPFAM" id="SSF52096">
    <property type="entry name" value="ClpP/crotonase"/>
    <property type="match status" value="1"/>
</dbReference>
<evidence type="ECO:0000256" key="3">
    <source>
        <dbReference type="ARBA" id="ARBA00022801"/>
    </source>
</evidence>
<protein>
    <recommendedName>
        <fullName evidence="2">3-hydroxyisobutyryl-CoA hydrolase</fullName>
        <ecNumber evidence="2">3.1.2.4</ecNumber>
    </recommendedName>
</protein>
<dbReference type="STRING" id="62928.azo0066"/>
<evidence type="ECO:0000313" key="5">
    <source>
        <dbReference type="EMBL" id="CAL92684.1"/>
    </source>
</evidence>
<dbReference type="InterPro" id="IPR045004">
    <property type="entry name" value="ECH_dom"/>
</dbReference>
<dbReference type="Gene3D" id="3.90.226.10">
    <property type="entry name" value="2-enoyl-CoA Hydratase, Chain A, domain 1"/>
    <property type="match status" value="1"/>
</dbReference>
<dbReference type="GO" id="GO:0003860">
    <property type="term" value="F:3-hydroxyisobutyryl-CoA hydrolase activity"/>
    <property type="evidence" value="ECO:0007669"/>
    <property type="project" value="UniProtKB-EC"/>
</dbReference>
<sequence length="372" mass="39650">MTAAVLLREIPTACGRRFGHATLNAERALNALSLEMIDLLAPQLDAWAADPDIVGVVLDGSGDKAFCAGGDVAALYRALRAHDGDAPPQAVTDFFEREYRLDYRIHTYPKPLLCWGHGIVMGGGIGLLAGASHRVATLQTRMAMPEITIGLYPDVGGSWFLPRMPGRAGLFLALTGAPLNAADARFAGLADFVLDHGARGGVLAALGATRWAGDAAADRLRLDHLLGEFSVREGMPAAPLRTHLDRIEAVVGRGSLAEIAVRLHALAADPDPWLAAAAGSFVRGAPSSAALSLELWRRARHLSLAEVFRLEYIVSVAATGRADFVEGVRALLIDKDRKPRWQHADVGAVDTAFIADNFRARFDGAHPLADLA</sequence>
<evidence type="ECO:0000313" key="6">
    <source>
        <dbReference type="Proteomes" id="UP000002588"/>
    </source>
</evidence>
<gene>
    <name evidence="5" type="ordered locus">azo0066</name>
</gene>
<evidence type="ECO:0000259" key="4">
    <source>
        <dbReference type="Pfam" id="PF16113"/>
    </source>
</evidence>
<dbReference type="EMBL" id="AM406670">
    <property type="protein sequence ID" value="CAL92684.1"/>
    <property type="molecule type" value="Genomic_DNA"/>
</dbReference>
<feature type="domain" description="Enoyl-CoA hydratase/isomerase" evidence="4">
    <location>
        <begin position="19"/>
        <end position="358"/>
    </location>
</feature>
<dbReference type="InterPro" id="IPR032259">
    <property type="entry name" value="HIBYL-CoA-H"/>
</dbReference>
<name>A1K1H9_AZOSB</name>
<keyword evidence="3" id="KW-0378">Hydrolase</keyword>
<dbReference type="PANTHER" id="PTHR43176">
    <property type="entry name" value="3-HYDROXYISOBUTYRYL-COA HYDROLASE-RELATED"/>
    <property type="match status" value="1"/>
</dbReference>
<organism evidence="5 6">
    <name type="scientific">Azoarcus sp. (strain BH72)</name>
    <dbReference type="NCBI Taxonomy" id="418699"/>
    <lineage>
        <taxon>Bacteria</taxon>
        <taxon>Pseudomonadati</taxon>
        <taxon>Pseudomonadota</taxon>
        <taxon>Betaproteobacteria</taxon>
        <taxon>Rhodocyclales</taxon>
        <taxon>Zoogloeaceae</taxon>
        <taxon>Azoarcus</taxon>
    </lineage>
</organism>
<dbReference type="EC" id="3.1.2.4" evidence="2"/>
<comment type="catalytic activity">
    <reaction evidence="1">
        <text>3-hydroxy-2-methylpropanoyl-CoA + H2O = 3-hydroxy-2-methylpropanoate + CoA + H(+)</text>
        <dbReference type="Rhea" id="RHEA:20888"/>
        <dbReference type="ChEBI" id="CHEBI:11805"/>
        <dbReference type="ChEBI" id="CHEBI:15377"/>
        <dbReference type="ChEBI" id="CHEBI:15378"/>
        <dbReference type="ChEBI" id="CHEBI:57287"/>
        <dbReference type="ChEBI" id="CHEBI:57340"/>
        <dbReference type="EC" id="3.1.2.4"/>
    </reaction>
</comment>
<dbReference type="HOGENOM" id="CLU_009834_22_1_4"/>
<dbReference type="RefSeq" id="WP_011763803.1">
    <property type="nucleotide sequence ID" value="NC_008702.1"/>
</dbReference>
<dbReference type="Proteomes" id="UP000002588">
    <property type="component" value="Chromosome"/>
</dbReference>